<dbReference type="InterPro" id="IPR043641">
    <property type="entry name" value="PPE-PPW_C"/>
</dbReference>
<dbReference type="InterPro" id="IPR038332">
    <property type="entry name" value="PPE_sf"/>
</dbReference>
<proteinExistence type="inferred from homology"/>
<dbReference type="PANTHER" id="PTHR46766">
    <property type="entry name" value="GLUTAMINE-RICH PROTEIN 2"/>
    <property type="match status" value="1"/>
</dbReference>
<dbReference type="Proteomes" id="UP000218067">
    <property type="component" value="Chromosome"/>
</dbReference>
<accession>A0A1B4Y9N5</accession>
<dbReference type="EMBL" id="AP017624">
    <property type="protein sequence ID" value="BAV43763.1"/>
    <property type="molecule type" value="Genomic_DNA"/>
</dbReference>
<evidence type="ECO:0000256" key="2">
    <source>
        <dbReference type="SAM" id="Phobius"/>
    </source>
</evidence>
<dbReference type="AlphaFoldDB" id="A0A1B4Y9N5"/>
<dbReference type="GO" id="GO:0052572">
    <property type="term" value="P:response to host immune response"/>
    <property type="evidence" value="ECO:0007669"/>
    <property type="project" value="TreeGrafter"/>
</dbReference>
<dbReference type="InterPro" id="IPR000030">
    <property type="entry name" value="PPE_dom"/>
</dbReference>
<feature type="transmembrane region" description="Helical" evidence="2">
    <location>
        <begin position="225"/>
        <end position="247"/>
    </location>
</feature>
<gene>
    <name evidence="5" type="ORF">SHTP_4912</name>
</gene>
<feature type="domain" description="PPE" evidence="3">
    <location>
        <begin position="6"/>
        <end position="168"/>
    </location>
</feature>
<keyword evidence="2" id="KW-0812">Transmembrane</keyword>
<dbReference type="Pfam" id="PF00823">
    <property type="entry name" value="PPE"/>
    <property type="match status" value="1"/>
</dbReference>
<sequence>MTMPIWIALPPEVHSALLYAGPGPGPIVGSAQSWQALGASYAEEAAELEALLATVQAGPWQGPSAASFVGAYGPYLAWLNAASADCMARAATHEATAAGYVSALAAMPTLVELEANHVIHGVLLATNFFGINTIPIALNESDYARMWIQAATTMSVYDAASAAAVAATPHTNHAPPILKPGASSLTSLPPPPSPPWWSILWQLLQTLADIVSQTVSQLASEVASFAWQFVFYLGQIVVAYGVMLLGYALQMTKILNLLIADLIVLALDQVQLVLMYLYITLRGTIAMVTLVADFLNKVLTTLSLGVEHAIAAIAQAIRELLGGAAMAFQAGGVSPLLPQASALGNAPTGAIGLAHSGVAAAALPNAHLVSAVQLSSSGSMTAAGFAGTAPQQSIAQPVGLSALSAGSFGADAPLPLLPSTWAAGSIPV</sequence>
<dbReference type="SUPFAM" id="SSF140459">
    <property type="entry name" value="PE/PPE dimer-like"/>
    <property type="match status" value="1"/>
</dbReference>
<dbReference type="PANTHER" id="PTHR46766:SF1">
    <property type="entry name" value="GLUTAMINE-RICH PROTEIN 2"/>
    <property type="match status" value="1"/>
</dbReference>
<evidence type="ECO:0000256" key="1">
    <source>
        <dbReference type="ARBA" id="ARBA00010652"/>
    </source>
</evidence>
<evidence type="ECO:0000313" key="6">
    <source>
        <dbReference type="Proteomes" id="UP000218067"/>
    </source>
</evidence>
<dbReference type="Pfam" id="PF18878">
    <property type="entry name" value="PPE-PPW"/>
    <property type="match status" value="1"/>
</dbReference>
<keyword evidence="2" id="KW-1133">Transmembrane helix</keyword>
<feature type="domain" description="PPE-PPW subfamily C-terminal" evidence="4">
    <location>
        <begin position="382"/>
        <end position="421"/>
    </location>
</feature>
<dbReference type="Gene3D" id="1.20.1260.20">
    <property type="entry name" value="PPE superfamily"/>
    <property type="match status" value="1"/>
</dbReference>
<evidence type="ECO:0000313" key="5">
    <source>
        <dbReference type="EMBL" id="BAV43763.1"/>
    </source>
</evidence>
<evidence type="ECO:0000259" key="4">
    <source>
        <dbReference type="Pfam" id="PF18878"/>
    </source>
</evidence>
<evidence type="ECO:0000259" key="3">
    <source>
        <dbReference type="Pfam" id="PF00823"/>
    </source>
</evidence>
<reference evidence="5 6" key="1">
    <citation type="submission" date="2016-08" db="EMBL/GenBank/DDBJ databases">
        <title>Complete genome sequence of Mycobacterium shinshuense, a subspecies of M. ulcerans.</title>
        <authorList>
            <person name="Yoshida M."/>
            <person name="Ogura Y."/>
            <person name="Hayashi T."/>
            <person name="Hoshino Y."/>
        </authorList>
    </citation>
    <scope>NUCLEOTIDE SEQUENCE [LARGE SCALE GENOMIC DNA]</scope>
    <source>
        <strain evidence="6">ATCC 33728</strain>
    </source>
</reference>
<name>A0A1B4Y9N5_MYCUL</name>
<keyword evidence="2" id="KW-0472">Membrane</keyword>
<comment type="similarity">
    <text evidence="1">Belongs to the mycobacterial PPE family.</text>
</comment>
<organism evidence="5 6">
    <name type="scientific">Mycobacterium ulcerans subsp. shinshuense</name>
    <dbReference type="NCBI Taxonomy" id="1124626"/>
    <lineage>
        <taxon>Bacteria</taxon>
        <taxon>Bacillati</taxon>
        <taxon>Actinomycetota</taxon>
        <taxon>Actinomycetes</taxon>
        <taxon>Mycobacteriales</taxon>
        <taxon>Mycobacteriaceae</taxon>
        <taxon>Mycobacterium</taxon>
        <taxon>Mycobacterium ulcerans group</taxon>
    </lineage>
</organism>
<dbReference type="GeneID" id="93439463"/>
<dbReference type="RefSeq" id="WP_096372157.1">
    <property type="nucleotide sequence ID" value="NZ_AP017624.1"/>
</dbReference>
<protein>
    <submittedName>
        <fullName evidence="5">PPE family protein</fullName>
    </submittedName>
</protein>